<name>A0A8X6HUU4_TRICU</name>
<dbReference type="EMBL" id="BMAO01019404">
    <property type="protein sequence ID" value="GFR30329.1"/>
    <property type="molecule type" value="Genomic_DNA"/>
</dbReference>
<proteinExistence type="predicted"/>
<organism evidence="1 2">
    <name type="scientific">Trichonephila clavata</name>
    <name type="common">Joro spider</name>
    <name type="synonym">Nephila clavata</name>
    <dbReference type="NCBI Taxonomy" id="2740835"/>
    <lineage>
        <taxon>Eukaryota</taxon>
        <taxon>Metazoa</taxon>
        <taxon>Ecdysozoa</taxon>
        <taxon>Arthropoda</taxon>
        <taxon>Chelicerata</taxon>
        <taxon>Arachnida</taxon>
        <taxon>Araneae</taxon>
        <taxon>Araneomorphae</taxon>
        <taxon>Entelegynae</taxon>
        <taxon>Araneoidea</taxon>
        <taxon>Nephilidae</taxon>
        <taxon>Trichonephila</taxon>
    </lineage>
</organism>
<evidence type="ECO:0000313" key="2">
    <source>
        <dbReference type="Proteomes" id="UP000887116"/>
    </source>
</evidence>
<comment type="caution">
    <text evidence="1">The sequence shown here is derived from an EMBL/GenBank/DDBJ whole genome shotgun (WGS) entry which is preliminary data.</text>
</comment>
<feature type="non-terminal residue" evidence="1">
    <location>
        <position position="27"/>
    </location>
</feature>
<gene>
    <name evidence="1" type="ORF">TNCT_687331</name>
</gene>
<evidence type="ECO:0000313" key="1">
    <source>
        <dbReference type="EMBL" id="GFR30329.1"/>
    </source>
</evidence>
<accession>A0A8X6HUU4</accession>
<protein>
    <submittedName>
        <fullName evidence="1">Uncharacterized protein</fullName>
    </submittedName>
</protein>
<keyword evidence="2" id="KW-1185">Reference proteome</keyword>
<dbReference type="Proteomes" id="UP000887116">
    <property type="component" value="Unassembled WGS sequence"/>
</dbReference>
<sequence>MFADVINIIGRTPSDLKRAFLALEKEA</sequence>
<reference evidence="1" key="1">
    <citation type="submission" date="2020-07" db="EMBL/GenBank/DDBJ databases">
        <title>Multicomponent nature underlies the extraordinary mechanical properties of spider dragline silk.</title>
        <authorList>
            <person name="Kono N."/>
            <person name="Nakamura H."/>
            <person name="Mori M."/>
            <person name="Yoshida Y."/>
            <person name="Ohtoshi R."/>
            <person name="Malay A.D."/>
            <person name="Moran D.A.P."/>
            <person name="Tomita M."/>
            <person name="Numata K."/>
            <person name="Arakawa K."/>
        </authorList>
    </citation>
    <scope>NUCLEOTIDE SEQUENCE</scope>
</reference>
<dbReference type="AlphaFoldDB" id="A0A8X6HUU4"/>